<dbReference type="EMBL" id="BA000011">
    <property type="protein sequence ID" value="BAB60095.1"/>
    <property type="molecule type" value="Genomic_DNA"/>
</dbReference>
<gene>
    <name evidence="1" type="ORF">TVG0977291</name>
</gene>
<dbReference type="PhylomeDB" id="Q97A57"/>
<dbReference type="Proteomes" id="UP000001017">
    <property type="component" value="Chromosome"/>
</dbReference>
<evidence type="ECO:0008006" key="3">
    <source>
        <dbReference type="Google" id="ProtNLM"/>
    </source>
</evidence>
<dbReference type="HOGENOM" id="CLU_1399799_0_0_2"/>
<dbReference type="eggNOG" id="arCOG01806">
    <property type="taxonomic scope" value="Archaea"/>
</dbReference>
<proteinExistence type="predicted"/>
<reference evidence="1 2" key="1">
    <citation type="journal article" date="1999" name="Proc. Jpn. Acad.">
        <title>Determination of the complete genomic DNA sequence of Thermoplasma volvanium GSS1.</title>
        <authorList>
            <person name="Kawashima T."/>
            <person name="Yamamoto Y."/>
            <person name="Aramaki H."/>
            <person name="Nunoshiba T."/>
            <person name="Kawamoto T."/>
            <person name="Watanabe K."/>
            <person name="Yamazaki M."/>
            <person name="Kanehori K."/>
            <person name="Amano N."/>
            <person name="Ohya Y."/>
            <person name="Makino K."/>
            <person name="Suzuki M."/>
        </authorList>
    </citation>
    <scope>NUCLEOTIDE SEQUENCE [LARGE SCALE GENOMIC DNA]</scope>
    <source>
        <strain evidence="2">ATCC 51530 / DSM 4299 / JCM 9571 / NBRC 15438 / GSS1</strain>
    </source>
</reference>
<dbReference type="AlphaFoldDB" id="Q97A57"/>
<evidence type="ECO:0000313" key="1">
    <source>
        <dbReference type="EMBL" id="BAB60095.1"/>
    </source>
</evidence>
<sequence length="200" mass="22843">MISEIMKRSGKGDVERKVLEYVSLRPEVYLTFRDGLLNLNALAKMISEKYTNLNPLSVRASLQKLLQQAGFKDYRKYTDDLLRKSKIVLQDKVTVITSRHKVDVDYLSATFLTDSVVYIIDESRTKTVPKDVQVQRDVSLIHIFSPPEIVSTPGFALNVVERVYSMGINIIQLISCSNETMIVLKREDSIPAYKSLTDFF</sequence>
<keyword evidence="2" id="KW-1185">Reference proteome</keyword>
<name>Q97A57_THEVO</name>
<reference evidence="1 2" key="2">
    <citation type="journal article" date="2000" name="Proc. Natl. Acad. Sci. U.S.A.">
        <title>Archaeal adaptation to higher temperatures revealed by genomic sequence of Thermoplasma volcanium.</title>
        <authorList>
            <person name="Kawashima T."/>
            <person name="Amano N."/>
            <person name="Koike H."/>
            <person name="Makino S."/>
            <person name="Higuchi S."/>
            <person name="Kawashima-Ohya Y."/>
            <person name="Watanabe K."/>
            <person name="Yamazaki M."/>
            <person name="Kanehori K."/>
            <person name="Kawamoto T."/>
            <person name="Nunoshiba T."/>
            <person name="Yamamoto Y."/>
            <person name="Aramaki H."/>
            <person name="Makino K."/>
            <person name="Suzuki M."/>
        </authorList>
    </citation>
    <scope>NUCLEOTIDE SEQUENCE [LARGE SCALE GENOMIC DNA]</scope>
    <source>
        <strain evidence="2">ATCC 51530 / DSM 4299 / JCM 9571 / NBRC 15438 / GSS1</strain>
    </source>
</reference>
<protein>
    <recommendedName>
        <fullName evidence="3">Aspartate kinase</fullName>
    </recommendedName>
</protein>
<evidence type="ECO:0000313" key="2">
    <source>
        <dbReference type="Proteomes" id="UP000001017"/>
    </source>
</evidence>
<dbReference type="STRING" id="273116.gene:9381745"/>
<organism evidence="1 2">
    <name type="scientific">Thermoplasma volcanium (strain ATCC 51530 / DSM 4299 / JCM 9571 / NBRC 15438 / GSS1)</name>
    <dbReference type="NCBI Taxonomy" id="273116"/>
    <lineage>
        <taxon>Archaea</taxon>
        <taxon>Methanobacteriati</taxon>
        <taxon>Thermoplasmatota</taxon>
        <taxon>Thermoplasmata</taxon>
        <taxon>Thermoplasmatales</taxon>
        <taxon>Thermoplasmataceae</taxon>
        <taxon>Thermoplasma</taxon>
    </lineage>
</organism>
<accession>Q97A57</accession>
<dbReference type="DNASU" id="1442032"/>
<dbReference type="PaxDb" id="273116-14325170"/>
<dbReference type="KEGG" id="tvo:TVG0977291"/>